<comment type="caution">
    <text evidence="1">The sequence shown here is derived from an EMBL/GenBank/DDBJ whole genome shotgun (WGS) entry which is preliminary data.</text>
</comment>
<reference evidence="1" key="1">
    <citation type="submission" date="2022-10" db="EMBL/GenBank/DDBJ databases">
        <title>Genome Sequence of Xylaria curta.</title>
        <authorList>
            <person name="Buettner E."/>
        </authorList>
    </citation>
    <scope>NUCLEOTIDE SEQUENCE</scope>
    <source>
        <strain evidence="1">Babe10</strain>
    </source>
</reference>
<sequence>MVPHDGRERDEEGYEPDVKKSLESDTETITNIGAWPELSKYITAFHPIALREVKIEAKVNIHLTCDICQDRRLWLPHWIDGHSHLNTPEHIEELCVLPCGHFFGFNCIVKWTEQQKLDSVHPACPKCRFELIYPECEDPITLKPIGSLSEYHPGELAHIVPYTRVHRLQGDKKTFVDASAWSPDREDEAADNFGVPGQCYECEREKVLSLWETKRMGRW</sequence>
<name>A0ACC1P9U3_9PEZI</name>
<evidence type="ECO:0000313" key="2">
    <source>
        <dbReference type="Proteomes" id="UP001143856"/>
    </source>
</evidence>
<accession>A0ACC1P9U3</accession>
<gene>
    <name evidence="1" type="ORF">NUW58_g4047</name>
</gene>
<protein>
    <submittedName>
        <fullName evidence="1">Uncharacterized protein</fullName>
    </submittedName>
</protein>
<evidence type="ECO:0000313" key="1">
    <source>
        <dbReference type="EMBL" id="KAJ2988308.1"/>
    </source>
</evidence>
<dbReference type="Proteomes" id="UP001143856">
    <property type="component" value="Unassembled WGS sequence"/>
</dbReference>
<dbReference type="EMBL" id="JAPDGR010000666">
    <property type="protein sequence ID" value="KAJ2988308.1"/>
    <property type="molecule type" value="Genomic_DNA"/>
</dbReference>
<keyword evidence="2" id="KW-1185">Reference proteome</keyword>
<organism evidence="1 2">
    <name type="scientific">Xylaria curta</name>
    <dbReference type="NCBI Taxonomy" id="42375"/>
    <lineage>
        <taxon>Eukaryota</taxon>
        <taxon>Fungi</taxon>
        <taxon>Dikarya</taxon>
        <taxon>Ascomycota</taxon>
        <taxon>Pezizomycotina</taxon>
        <taxon>Sordariomycetes</taxon>
        <taxon>Xylariomycetidae</taxon>
        <taxon>Xylariales</taxon>
        <taxon>Xylariaceae</taxon>
        <taxon>Xylaria</taxon>
    </lineage>
</organism>
<proteinExistence type="predicted"/>